<comment type="caution">
    <text evidence="1">The sequence shown here is derived from an EMBL/GenBank/DDBJ whole genome shotgun (WGS) entry which is preliminary data.</text>
</comment>
<gene>
    <name evidence="1" type="ORF">LIER_39391</name>
</gene>
<protein>
    <submittedName>
        <fullName evidence="1">Uncharacterized protein</fullName>
    </submittedName>
</protein>
<accession>A0AAV3QH30</accession>
<reference evidence="1 2" key="1">
    <citation type="submission" date="2024-01" db="EMBL/GenBank/DDBJ databases">
        <title>The complete chloroplast genome sequence of Lithospermum erythrorhizon: insights into the phylogenetic relationship among Boraginaceae species and the maternal lineages of purple gromwells.</title>
        <authorList>
            <person name="Okada T."/>
            <person name="Watanabe K."/>
        </authorList>
    </citation>
    <scope>NUCLEOTIDE SEQUENCE [LARGE SCALE GENOMIC DNA]</scope>
</reference>
<name>A0AAV3QH30_LITER</name>
<dbReference type="AlphaFoldDB" id="A0AAV3QH30"/>
<dbReference type="EMBL" id="BAABME010021076">
    <property type="protein sequence ID" value="GAA0162306.1"/>
    <property type="molecule type" value="Genomic_DNA"/>
</dbReference>
<organism evidence="1 2">
    <name type="scientific">Lithospermum erythrorhizon</name>
    <name type="common">Purple gromwell</name>
    <name type="synonym">Lithospermum officinale var. erythrorhizon</name>
    <dbReference type="NCBI Taxonomy" id="34254"/>
    <lineage>
        <taxon>Eukaryota</taxon>
        <taxon>Viridiplantae</taxon>
        <taxon>Streptophyta</taxon>
        <taxon>Embryophyta</taxon>
        <taxon>Tracheophyta</taxon>
        <taxon>Spermatophyta</taxon>
        <taxon>Magnoliopsida</taxon>
        <taxon>eudicotyledons</taxon>
        <taxon>Gunneridae</taxon>
        <taxon>Pentapetalae</taxon>
        <taxon>asterids</taxon>
        <taxon>lamiids</taxon>
        <taxon>Boraginales</taxon>
        <taxon>Boraginaceae</taxon>
        <taxon>Boraginoideae</taxon>
        <taxon>Lithospermeae</taxon>
        <taxon>Lithospermum</taxon>
    </lineage>
</organism>
<sequence length="90" mass="9850">MAKAIQVYQDSPMKQNVDCHSFNAQEFIEVGRNDFSGAVLKHGEDSDCYLTSSSLSSSCPSSELEEDASSSPSFSPLFHLCELMAQLPIK</sequence>
<dbReference type="Proteomes" id="UP001454036">
    <property type="component" value="Unassembled WGS sequence"/>
</dbReference>
<keyword evidence="2" id="KW-1185">Reference proteome</keyword>
<evidence type="ECO:0000313" key="2">
    <source>
        <dbReference type="Proteomes" id="UP001454036"/>
    </source>
</evidence>
<evidence type="ECO:0000313" key="1">
    <source>
        <dbReference type="EMBL" id="GAA0162306.1"/>
    </source>
</evidence>
<proteinExistence type="predicted"/>